<dbReference type="EMBL" id="HF935198">
    <property type="protein sequence ID" value="CCX04309.1"/>
    <property type="molecule type" value="Genomic_DNA"/>
</dbReference>
<name>U4KXN5_PYROM</name>
<feature type="compositionally biased region" description="Pro residues" evidence="1">
    <location>
        <begin position="31"/>
        <end position="41"/>
    </location>
</feature>
<accession>U4KXN5</accession>
<evidence type="ECO:0000313" key="2">
    <source>
        <dbReference type="EMBL" id="CCX04309.1"/>
    </source>
</evidence>
<dbReference type="AlphaFoldDB" id="U4KXN5"/>
<feature type="region of interest" description="Disordered" evidence="1">
    <location>
        <begin position="1"/>
        <end position="58"/>
    </location>
</feature>
<gene>
    <name evidence="2" type="ORF">PCON_01814</name>
</gene>
<feature type="compositionally biased region" description="Low complexity" evidence="1">
    <location>
        <begin position="45"/>
        <end position="58"/>
    </location>
</feature>
<protein>
    <submittedName>
        <fullName evidence="2">Uncharacterized protein</fullName>
    </submittedName>
</protein>
<organism evidence="2 3">
    <name type="scientific">Pyronema omphalodes (strain CBS 100304)</name>
    <name type="common">Pyronema confluens</name>
    <dbReference type="NCBI Taxonomy" id="1076935"/>
    <lineage>
        <taxon>Eukaryota</taxon>
        <taxon>Fungi</taxon>
        <taxon>Dikarya</taxon>
        <taxon>Ascomycota</taxon>
        <taxon>Pezizomycotina</taxon>
        <taxon>Pezizomycetes</taxon>
        <taxon>Pezizales</taxon>
        <taxon>Pyronemataceae</taxon>
        <taxon>Pyronema</taxon>
    </lineage>
</organism>
<sequence length="186" mass="20880">MSRQQTDSGAGNPPNSNPDPFTSALQSGQPPTTPPDQPPRPTNSNIGQQSAGNAQAAQIPQPVPFWEQDFETEEEFQRAALMDRIGKDARSFLMYMPRMREQEATATKFAQWLVSVKGTPENLGIDDVGKMFRIWKSAASRCTCNTENQRALCEHQRICRRQMLNQYTASLPPQPQQPQQPPPQQQ</sequence>
<proteinExistence type="predicted"/>
<feature type="compositionally biased region" description="Polar residues" evidence="1">
    <location>
        <begin position="18"/>
        <end position="29"/>
    </location>
</feature>
<evidence type="ECO:0000313" key="3">
    <source>
        <dbReference type="Proteomes" id="UP000018144"/>
    </source>
</evidence>
<keyword evidence="3" id="KW-1185">Reference proteome</keyword>
<reference evidence="2 3" key="1">
    <citation type="journal article" date="2013" name="PLoS Genet.">
        <title>The genome and development-dependent transcriptomes of Pyronema confluens: a window into fungal evolution.</title>
        <authorList>
            <person name="Traeger S."/>
            <person name="Altegoer F."/>
            <person name="Freitag M."/>
            <person name="Gabaldon T."/>
            <person name="Kempken F."/>
            <person name="Kumar A."/>
            <person name="Marcet-Houben M."/>
            <person name="Poggeler S."/>
            <person name="Stajich J.E."/>
            <person name="Nowrousian M."/>
        </authorList>
    </citation>
    <scope>NUCLEOTIDE SEQUENCE [LARGE SCALE GENOMIC DNA]</scope>
    <source>
        <strain evidence="3">CBS 100304</strain>
        <tissue evidence="2">Vegetative mycelium</tissue>
    </source>
</reference>
<dbReference type="Proteomes" id="UP000018144">
    <property type="component" value="Unassembled WGS sequence"/>
</dbReference>
<evidence type="ECO:0000256" key="1">
    <source>
        <dbReference type="SAM" id="MobiDB-lite"/>
    </source>
</evidence>